<feature type="chain" id="PRO_5029749087" evidence="2">
    <location>
        <begin position="23"/>
        <end position="325"/>
    </location>
</feature>
<organism evidence="4 5">
    <name type="scientific">Xiphorhynchus elegans</name>
    <name type="common">elegant woodcreeper</name>
    <dbReference type="NCBI Taxonomy" id="269412"/>
    <lineage>
        <taxon>Eukaryota</taxon>
        <taxon>Metazoa</taxon>
        <taxon>Chordata</taxon>
        <taxon>Craniata</taxon>
        <taxon>Vertebrata</taxon>
        <taxon>Euteleostomi</taxon>
        <taxon>Archelosauria</taxon>
        <taxon>Archosauria</taxon>
        <taxon>Dinosauria</taxon>
        <taxon>Saurischia</taxon>
        <taxon>Theropoda</taxon>
        <taxon>Coelurosauria</taxon>
        <taxon>Aves</taxon>
        <taxon>Neognathae</taxon>
        <taxon>Neoaves</taxon>
        <taxon>Telluraves</taxon>
        <taxon>Australaves</taxon>
        <taxon>Passeriformes</taxon>
        <taxon>Dendrocolaptidae</taxon>
        <taxon>Xiphorhynchus</taxon>
    </lineage>
</organism>
<dbReference type="Proteomes" id="UP000551443">
    <property type="component" value="Unassembled WGS sequence"/>
</dbReference>
<evidence type="ECO:0000259" key="3">
    <source>
        <dbReference type="SMART" id="SM00409"/>
    </source>
</evidence>
<feature type="signal peptide" evidence="2">
    <location>
        <begin position="1"/>
        <end position="22"/>
    </location>
</feature>
<accession>A0A7L3PH03</accession>
<evidence type="ECO:0000313" key="4">
    <source>
        <dbReference type="EMBL" id="NXU90579.1"/>
    </source>
</evidence>
<dbReference type="AlphaFoldDB" id="A0A7L3PH03"/>
<evidence type="ECO:0000313" key="5">
    <source>
        <dbReference type="Proteomes" id="UP000551443"/>
    </source>
</evidence>
<dbReference type="InterPro" id="IPR039090">
    <property type="entry name" value="CD7"/>
</dbReference>
<dbReference type="CDD" id="cd00099">
    <property type="entry name" value="IgV"/>
    <property type="match status" value="1"/>
</dbReference>
<evidence type="ECO:0000256" key="2">
    <source>
        <dbReference type="SAM" id="SignalP"/>
    </source>
</evidence>
<dbReference type="EMBL" id="VZUH01005884">
    <property type="protein sequence ID" value="NXU90579.1"/>
    <property type="molecule type" value="Genomic_DNA"/>
</dbReference>
<dbReference type="GO" id="GO:0002250">
    <property type="term" value="P:adaptive immune response"/>
    <property type="evidence" value="ECO:0007669"/>
    <property type="project" value="InterPro"/>
</dbReference>
<feature type="transmembrane region" description="Helical" evidence="1">
    <location>
        <begin position="264"/>
        <end position="285"/>
    </location>
</feature>
<dbReference type="Gene3D" id="2.60.40.10">
    <property type="entry name" value="Immunoglobulins"/>
    <property type="match status" value="2"/>
</dbReference>
<dbReference type="InterPro" id="IPR013783">
    <property type="entry name" value="Ig-like_fold"/>
</dbReference>
<dbReference type="PANTHER" id="PTHR15343:SF0">
    <property type="entry name" value="T-CELL ANTIGEN CD7"/>
    <property type="match status" value="1"/>
</dbReference>
<feature type="non-terminal residue" evidence="4">
    <location>
        <position position="1"/>
    </location>
</feature>
<name>A0A7L3PH03_9DEND</name>
<keyword evidence="1" id="KW-0472">Membrane</keyword>
<dbReference type="PANTHER" id="PTHR15343">
    <property type="entry name" value="CD7"/>
    <property type="match status" value="1"/>
</dbReference>
<dbReference type="InterPro" id="IPR003599">
    <property type="entry name" value="Ig_sub"/>
</dbReference>
<comment type="caution">
    <text evidence="4">The sequence shown here is derived from an EMBL/GenBank/DDBJ whole genome shotgun (WGS) entry which is preliminary data.</text>
</comment>
<dbReference type="SUPFAM" id="SSF48726">
    <property type="entry name" value="Immunoglobulin"/>
    <property type="match status" value="2"/>
</dbReference>
<keyword evidence="5" id="KW-1185">Reference proteome</keyword>
<dbReference type="GO" id="GO:0016020">
    <property type="term" value="C:membrane"/>
    <property type="evidence" value="ECO:0007669"/>
    <property type="project" value="InterPro"/>
</dbReference>
<feature type="domain" description="Immunoglobulin" evidence="3">
    <location>
        <begin position="147"/>
        <end position="253"/>
    </location>
</feature>
<feature type="non-terminal residue" evidence="4">
    <location>
        <position position="325"/>
    </location>
</feature>
<evidence type="ECO:0000256" key="1">
    <source>
        <dbReference type="SAM" id="Phobius"/>
    </source>
</evidence>
<gene>
    <name evidence="4" type="primary">Cd7</name>
    <name evidence="4" type="ORF">XIPELE_R14454</name>
</gene>
<protein>
    <submittedName>
        <fullName evidence="4">CD7 protein</fullName>
    </submittedName>
</protein>
<reference evidence="4 5" key="1">
    <citation type="submission" date="2019-09" db="EMBL/GenBank/DDBJ databases">
        <title>Bird 10,000 Genomes (B10K) Project - Family phase.</title>
        <authorList>
            <person name="Zhang G."/>
        </authorList>
    </citation>
    <scope>NUCLEOTIDE SEQUENCE [LARGE SCALE GENOMIC DNA]</scope>
    <source>
        <strain evidence="4">OUT-0059</strain>
        <tissue evidence="4">Muscle</tissue>
    </source>
</reference>
<keyword evidence="2" id="KW-0732">Signal</keyword>
<dbReference type="InterPro" id="IPR013106">
    <property type="entry name" value="Ig_V-set"/>
</dbReference>
<keyword evidence="1" id="KW-1133">Transmembrane helix</keyword>
<dbReference type="InterPro" id="IPR036179">
    <property type="entry name" value="Ig-like_dom_sf"/>
</dbReference>
<dbReference type="GO" id="GO:0038023">
    <property type="term" value="F:signaling receptor activity"/>
    <property type="evidence" value="ECO:0007669"/>
    <property type="project" value="InterPro"/>
</dbReference>
<dbReference type="Pfam" id="PF07686">
    <property type="entry name" value="V-set"/>
    <property type="match status" value="1"/>
</dbReference>
<proteinExistence type="predicted"/>
<sequence>MLWVSCLPTASLFLLLLRCLPAQNGGGNEQPTEVISVWEGDSINIICSISDSGNHKAMQLKTSRRMANVVYLPTDKPPNISPDFAGRVKCSREGRNYRITLHNAQESDSNVYTCTEFLSNGHHKMVDVKRAIVVVKAKTGGSLRQSPLYASPQAGQSVSITCEMNSSAGSDGIYLLKTHVQPEVILNVSNLGTSRVSPAFAHRLNHSREGNQMVITLHNLQKSDTDNYVCVEEVKSADNTHLLSARGTMVLVQEGEQACCGHSWIIYILITVVIILFCVLACCTLHRVNIKKYFQETPPNTVYEDMSYRSRGNTLVRTNTYSKDN</sequence>
<feature type="domain" description="Immunoglobulin" evidence="3">
    <location>
        <begin position="32"/>
        <end position="136"/>
    </location>
</feature>
<dbReference type="SMART" id="SM00409">
    <property type="entry name" value="IG"/>
    <property type="match status" value="2"/>
</dbReference>
<keyword evidence="1" id="KW-0812">Transmembrane</keyword>